<gene>
    <name evidence="9" type="ORF">DI564_09170</name>
</gene>
<accession>A0A2W5KKP5</accession>
<keyword evidence="4 5" id="KW-0720">Serine protease</keyword>
<proteinExistence type="inferred from homology"/>
<dbReference type="PROSITE" id="PS00138">
    <property type="entry name" value="SUBTILASE_SER"/>
    <property type="match status" value="1"/>
</dbReference>
<feature type="active site" description="Charge relay system" evidence="5">
    <location>
        <position position="331"/>
    </location>
</feature>
<dbReference type="InterPro" id="IPR015500">
    <property type="entry name" value="Peptidase_S8_subtilisin-rel"/>
</dbReference>
<name>A0A2W5KKP5_9GAMM</name>
<evidence type="ECO:0000256" key="2">
    <source>
        <dbReference type="ARBA" id="ARBA00022670"/>
    </source>
</evidence>
<organism evidence="9 10">
    <name type="scientific">Rhodanobacter denitrificans</name>
    <dbReference type="NCBI Taxonomy" id="666685"/>
    <lineage>
        <taxon>Bacteria</taxon>
        <taxon>Pseudomonadati</taxon>
        <taxon>Pseudomonadota</taxon>
        <taxon>Gammaproteobacteria</taxon>
        <taxon>Lysobacterales</taxon>
        <taxon>Rhodanobacteraceae</taxon>
        <taxon>Rhodanobacter</taxon>
    </lineage>
</organism>
<dbReference type="InterPro" id="IPR023828">
    <property type="entry name" value="Peptidase_S8_Ser-AS"/>
</dbReference>
<evidence type="ECO:0000256" key="4">
    <source>
        <dbReference type="ARBA" id="ARBA00022825"/>
    </source>
</evidence>
<evidence type="ECO:0000313" key="9">
    <source>
        <dbReference type="EMBL" id="PZQ15485.1"/>
    </source>
</evidence>
<dbReference type="InterPro" id="IPR051048">
    <property type="entry name" value="Peptidase_S8/S53_subtilisin"/>
</dbReference>
<dbReference type="PANTHER" id="PTHR43399:SF4">
    <property type="entry name" value="CELL WALL-ASSOCIATED PROTEASE"/>
    <property type="match status" value="1"/>
</dbReference>
<evidence type="ECO:0000256" key="7">
    <source>
        <dbReference type="SAM" id="SignalP"/>
    </source>
</evidence>
<comment type="similarity">
    <text evidence="1 5">Belongs to the peptidase S8 family.</text>
</comment>
<feature type="active site" description="Charge relay system" evidence="5">
    <location>
        <position position="299"/>
    </location>
</feature>
<feature type="active site" description="Charge relay system" evidence="5">
    <location>
        <position position="520"/>
    </location>
</feature>
<comment type="caution">
    <text evidence="9">The sequence shown here is derived from an EMBL/GenBank/DDBJ whole genome shotgun (WGS) entry which is preliminary data.</text>
</comment>
<dbReference type="Pfam" id="PF00082">
    <property type="entry name" value="Peptidase_S8"/>
    <property type="match status" value="1"/>
</dbReference>
<evidence type="ECO:0000259" key="8">
    <source>
        <dbReference type="Pfam" id="PF00082"/>
    </source>
</evidence>
<evidence type="ECO:0000256" key="6">
    <source>
        <dbReference type="SAM" id="MobiDB-lite"/>
    </source>
</evidence>
<keyword evidence="3 5" id="KW-0378">Hydrolase</keyword>
<feature type="region of interest" description="Disordered" evidence="6">
    <location>
        <begin position="472"/>
        <end position="491"/>
    </location>
</feature>
<dbReference type="Gene3D" id="2.60.120.380">
    <property type="match status" value="1"/>
</dbReference>
<dbReference type="AlphaFoldDB" id="A0A2W5KKP5"/>
<dbReference type="PROSITE" id="PS51892">
    <property type="entry name" value="SUBTILASE"/>
    <property type="match status" value="1"/>
</dbReference>
<dbReference type="EMBL" id="QFPO01000006">
    <property type="protein sequence ID" value="PZQ15485.1"/>
    <property type="molecule type" value="Genomic_DNA"/>
</dbReference>
<reference evidence="9 10" key="1">
    <citation type="submission" date="2017-08" db="EMBL/GenBank/DDBJ databases">
        <title>Infants hospitalized years apart are colonized by the same room-sourced microbial strains.</title>
        <authorList>
            <person name="Brooks B."/>
            <person name="Olm M.R."/>
            <person name="Firek B.A."/>
            <person name="Baker R."/>
            <person name="Thomas B.C."/>
            <person name="Morowitz M.J."/>
            <person name="Banfield J.F."/>
        </authorList>
    </citation>
    <scope>NUCLEOTIDE SEQUENCE [LARGE SCALE GENOMIC DNA]</scope>
    <source>
        <strain evidence="9">S2_005_003_R2_42</strain>
    </source>
</reference>
<feature type="signal peptide" evidence="7">
    <location>
        <begin position="1"/>
        <end position="28"/>
    </location>
</feature>
<dbReference type="PANTHER" id="PTHR43399">
    <property type="entry name" value="SUBTILISIN-RELATED"/>
    <property type="match status" value="1"/>
</dbReference>
<dbReference type="GO" id="GO:0004252">
    <property type="term" value="F:serine-type endopeptidase activity"/>
    <property type="evidence" value="ECO:0007669"/>
    <property type="project" value="UniProtKB-UniRule"/>
</dbReference>
<feature type="domain" description="Peptidase S8/S53" evidence="8">
    <location>
        <begin position="291"/>
        <end position="584"/>
    </location>
</feature>
<protein>
    <recommendedName>
        <fullName evidence="8">Peptidase S8/S53 domain-containing protein</fullName>
    </recommendedName>
</protein>
<keyword evidence="2 5" id="KW-0645">Protease</keyword>
<sequence>MNSSRSSRALPAAALLALAIGAALPAVAADVGHARLPAGARAAAQAAGVQIVADYGRFLWVRGDQQTLAGLGAESAGDELATYGLTLGGRHFDPAEAYPLSVATFGRDAQPALRLIQFQGPLKREWLDALRAQGVEPVQYLPPFTYVVWARGADLQAATARSEVRWAGQFLPEWRLGASLAVPRSGARDVLALLYRPAAVGDEAFAMAGVVPDGRAPIDARFEEIRLRGDDDALARSLTIPGLYAVHEVPTDGGLRGEVGDAIVAGLFDGSGVPQAGQYRSWLTALGFDGSGVIMANVDGGVADSNPNLVNRMLPCVTGASCGNASTTDNHGTHTAATMAGDGSSGTVANGYLRGLGVAPGANLIEQISRSSIYNAPGGMLQLMRESYNNGAVLSGNSWGPSGSPLGYDNQTMQVDVGSRDTDPNTPGDQPLTFVLSIMNGNGGTGSQGTPDDAKNIVTVGSTWAENAAGVPRGNLGSISSNSAHGPARDGRRIPHLVAPGCNIDSAVSATGYGTMCGTSMASPHVSGAIGLFTQYFRERYDGANPSVAVAKAALLANSQDLSGGTDADGGALGHRPDNKQGWGRMRIDWLLQDDPPTWYYDQAHVFHDTGESWEQVVEVVDPGQPVKVILTFTDAPGHGLGGATPAWNNDLDLVVTANGQTYRGNVFGSDGWSTTGGSADARNNAEGVLLPAGTAGGQVTITVDATAISSRALLNAPETTSQDFAIACVNCRVGTTPEPEAVLFKSGFEWDLGPSSDQTD</sequence>
<dbReference type="Proteomes" id="UP000249046">
    <property type="component" value="Unassembled WGS sequence"/>
</dbReference>
<feature type="chain" id="PRO_5015856343" description="Peptidase S8/S53 domain-containing protein" evidence="7">
    <location>
        <begin position="29"/>
        <end position="761"/>
    </location>
</feature>
<dbReference type="InterPro" id="IPR000209">
    <property type="entry name" value="Peptidase_S8/S53_dom"/>
</dbReference>
<dbReference type="Gene3D" id="3.40.50.200">
    <property type="entry name" value="Peptidase S8/S53 domain"/>
    <property type="match status" value="1"/>
</dbReference>
<dbReference type="PRINTS" id="PR00723">
    <property type="entry name" value="SUBTILISIN"/>
</dbReference>
<dbReference type="InterPro" id="IPR008979">
    <property type="entry name" value="Galactose-bd-like_sf"/>
</dbReference>
<dbReference type="InterPro" id="IPR036852">
    <property type="entry name" value="Peptidase_S8/S53_dom_sf"/>
</dbReference>
<evidence type="ECO:0000256" key="1">
    <source>
        <dbReference type="ARBA" id="ARBA00011073"/>
    </source>
</evidence>
<dbReference type="SUPFAM" id="SSF52743">
    <property type="entry name" value="Subtilisin-like"/>
    <property type="match status" value="1"/>
</dbReference>
<dbReference type="GO" id="GO:0006508">
    <property type="term" value="P:proteolysis"/>
    <property type="evidence" value="ECO:0007669"/>
    <property type="project" value="UniProtKB-KW"/>
</dbReference>
<dbReference type="SUPFAM" id="SSF49785">
    <property type="entry name" value="Galactose-binding domain-like"/>
    <property type="match status" value="1"/>
</dbReference>
<keyword evidence="7" id="KW-0732">Signal</keyword>
<evidence type="ECO:0000256" key="3">
    <source>
        <dbReference type="ARBA" id="ARBA00022801"/>
    </source>
</evidence>
<evidence type="ECO:0000313" key="10">
    <source>
        <dbReference type="Proteomes" id="UP000249046"/>
    </source>
</evidence>
<evidence type="ECO:0000256" key="5">
    <source>
        <dbReference type="PROSITE-ProRule" id="PRU01240"/>
    </source>
</evidence>